<proteinExistence type="predicted"/>
<protein>
    <submittedName>
        <fullName evidence="1">Uncharacterized protein</fullName>
    </submittedName>
</protein>
<reference evidence="1" key="1">
    <citation type="submission" date="2023-04" db="EMBL/GenBank/DDBJ databases">
        <title>Draft Genome sequencing of Naganishia species isolated from polar environments using Oxford Nanopore Technology.</title>
        <authorList>
            <person name="Leo P."/>
            <person name="Venkateswaran K."/>
        </authorList>
    </citation>
    <scope>NUCLEOTIDE SEQUENCE</scope>
    <source>
        <strain evidence="1">MNA-CCFEE 5262</strain>
    </source>
</reference>
<name>A0ACC2VP15_9TREE</name>
<comment type="caution">
    <text evidence="1">The sequence shown here is derived from an EMBL/GenBank/DDBJ whole genome shotgun (WGS) entry which is preliminary data.</text>
</comment>
<organism evidence="1 2">
    <name type="scientific">Naganishia adeliensis</name>
    <dbReference type="NCBI Taxonomy" id="92952"/>
    <lineage>
        <taxon>Eukaryota</taxon>
        <taxon>Fungi</taxon>
        <taxon>Dikarya</taxon>
        <taxon>Basidiomycota</taxon>
        <taxon>Agaricomycotina</taxon>
        <taxon>Tremellomycetes</taxon>
        <taxon>Filobasidiales</taxon>
        <taxon>Filobasidiaceae</taxon>
        <taxon>Naganishia</taxon>
    </lineage>
</organism>
<keyword evidence="2" id="KW-1185">Reference proteome</keyword>
<evidence type="ECO:0000313" key="1">
    <source>
        <dbReference type="EMBL" id="KAJ9100864.1"/>
    </source>
</evidence>
<dbReference type="EMBL" id="JASBWS010000073">
    <property type="protein sequence ID" value="KAJ9100864.1"/>
    <property type="molecule type" value="Genomic_DNA"/>
</dbReference>
<dbReference type="Proteomes" id="UP001230649">
    <property type="component" value="Unassembled WGS sequence"/>
</dbReference>
<gene>
    <name evidence="1" type="ORF">QFC20_005353</name>
</gene>
<accession>A0ACC2VP15</accession>
<evidence type="ECO:0000313" key="2">
    <source>
        <dbReference type="Proteomes" id="UP001230649"/>
    </source>
</evidence>
<sequence length="295" mass="33903">MDNERDWSESEPWTETRDPLNLYHRIAESDIDDLLREMRGAAGEEDEYGRDEDEGEGSDGEVRPASDGRQSTTLSVAQPTSQTVFDIQGAYDHIVDPHDGYTPPMHNTPAPYGVPPLSPSRTTNKKNYVASLVSEKPIDSHTVALPDHARLKRAEQAAAQSAREREEEEIKEEARVREKERLLTEKRLRQMEDGLRRERIRKEWANEKEIRERRQEVKRKERETKKEYERVAQEIKRREAEKQKATAARLTQEKAETKGRIRKEKKLEAHRKASDKAAEPTSKGKQTAKAASIVG</sequence>